<feature type="non-terminal residue" evidence="2">
    <location>
        <position position="1"/>
    </location>
</feature>
<sequence length="56" mass="6422">HTKLLNVNYKYISAKGCNRCGGKITWDNYSKPDHPYPDHVDEEGNLLDNCPAYQPK</sequence>
<feature type="region of interest" description="Disordered" evidence="1">
    <location>
        <begin position="36"/>
        <end position="56"/>
    </location>
</feature>
<proteinExistence type="predicted"/>
<reference evidence="2" key="1">
    <citation type="journal article" date="2014" name="Front. Microbiol.">
        <title>High frequency of phylogenetically diverse reductive dehalogenase-homologous genes in deep subseafloor sedimentary metagenomes.</title>
        <authorList>
            <person name="Kawai M."/>
            <person name="Futagami T."/>
            <person name="Toyoda A."/>
            <person name="Takaki Y."/>
            <person name="Nishi S."/>
            <person name="Hori S."/>
            <person name="Arai W."/>
            <person name="Tsubouchi T."/>
            <person name="Morono Y."/>
            <person name="Uchiyama I."/>
            <person name="Ito T."/>
            <person name="Fujiyama A."/>
            <person name="Inagaki F."/>
            <person name="Takami H."/>
        </authorList>
    </citation>
    <scope>NUCLEOTIDE SEQUENCE</scope>
    <source>
        <strain evidence="2">Expedition CK06-06</strain>
    </source>
</reference>
<dbReference type="EMBL" id="BART01016074">
    <property type="protein sequence ID" value="GAG77219.1"/>
    <property type="molecule type" value="Genomic_DNA"/>
</dbReference>
<organism evidence="2">
    <name type="scientific">marine sediment metagenome</name>
    <dbReference type="NCBI Taxonomy" id="412755"/>
    <lineage>
        <taxon>unclassified sequences</taxon>
        <taxon>metagenomes</taxon>
        <taxon>ecological metagenomes</taxon>
    </lineage>
</organism>
<protein>
    <submittedName>
        <fullName evidence="2">Uncharacterized protein</fullName>
    </submittedName>
</protein>
<evidence type="ECO:0000256" key="1">
    <source>
        <dbReference type="SAM" id="MobiDB-lite"/>
    </source>
</evidence>
<dbReference type="AlphaFoldDB" id="X1A652"/>
<name>X1A652_9ZZZZ</name>
<gene>
    <name evidence="2" type="ORF">S01H4_31027</name>
</gene>
<comment type="caution">
    <text evidence="2">The sequence shown here is derived from an EMBL/GenBank/DDBJ whole genome shotgun (WGS) entry which is preliminary data.</text>
</comment>
<accession>X1A652</accession>
<evidence type="ECO:0000313" key="2">
    <source>
        <dbReference type="EMBL" id="GAG77219.1"/>
    </source>
</evidence>